<evidence type="ECO:0000256" key="3">
    <source>
        <dbReference type="ARBA" id="ARBA00022737"/>
    </source>
</evidence>
<dbReference type="SMART" id="SM00396">
    <property type="entry name" value="ZnF_UBR1"/>
    <property type="match status" value="1"/>
</dbReference>
<dbReference type="AlphaFoldDB" id="A0A915MAK3"/>
<dbReference type="InterPro" id="IPR006633">
    <property type="entry name" value="Carb-bd_sugar_hydrolysis-dom"/>
</dbReference>
<dbReference type="SUPFAM" id="SSF81383">
    <property type="entry name" value="F-box domain"/>
    <property type="match status" value="1"/>
</dbReference>
<dbReference type="InterPro" id="IPR012334">
    <property type="entry name" value="Pectin_lyas_fold"/>
</dbReference>
<evidence type="ECO:0000313" key="9">
    <source>
        <dbReference type="Proteomes" id="UP000887561"/>
    </source>
</evidence>
<dbReference type="GO" id="GO:0006511">
    <property type="term" value="P:ubiquitin-dependent protein catabolic process"/>
    <property type="evidence" value="ECO:0007669"/>
    <property type="project" value="TreeGrafter"/>
</dbReference>
<feature type="domain" description="UBR-type" evidence="8">
    <location>
        <begin position="727"/>
        <end position="799"/>
    </location>
</feature>
<reference evidence="10" key="1">
    <citation type="submission" date="2022-11" db="UniProtKB">
        <authorList>
            <consortium name="WormBaseParasite"/>
        </authorList>
    </citation>
    <scope>IDENTIFICATION</scope>
</reference>
<sequence length="803" mass="89911">MALNPVNQEIEIGLTQDDKQQQQQSSLSLAETKVNTEHVVSTNSQSDSQAAASYQTAPLIARSSPKSPAYIPADMIFTYLVEGDLGRCGAVSKRFNRISNDIGLWKRLYITIFEYTTPLYHSLVSPCKYELREPHRWRNCLNPWKESYLLLRHGVHVRPGQSEIYSQPGRSISHFECIETALKFVEARPNLPKLIFLHTGRHTPETPIIIGGTSIQIIGASNGTELNIMNSVIIENQRDTVVSFVNGSLGSYLGYCTTVFNPDKATTSQLHVNHYALQIIDETDVVIDHVIIHSNSFVGAALCVKKAGANPKIRHCIVSDCENVGIFISDNALGRFEDCEIARNNLAGVWVKNQANPFFRRCHIHHGRDVGIFTFENGHGFFEKCDIHSNRISGIEVKNHANPTVIRCDIHNGQTGGIYVHEKGRGQFMENRIYSNEFAGIWITSQSEPTIRKNEIFNGQQGGVYIFGEGRGLIEQNNIYGNALAGIQIRTSSDPIVRLNKIHDGLHGGIYVHEKGKGLIEENEIYGNTLAGIWVGVYFYDNGHGLLEENDIFNHLYSGVQIRTGSNPKITRNKIWGGQNGGVLVYNNGNGVLEDNEIFDNAMAGVWIKTDSNPTLRRNKIYDGRDGGVCIFNRGRGLLEDNDIYRNAQSGVLISTESNPVLRRNRIFEGRAAGIEITNGASATLEYNLLYNNRFGGLCLATDVRPILRDNRVYDNYNAVERAINKGFCLFRISSCTSFPMHDFYRCITCNTTERNAICVSCINVCHRGHQVEFVRHDRFFCDCGAGTLEQQTCCLQNEMKDN</sequence>
<evidence type="ECO:0000256" key="7">
    <source>
        <dbReference type="PROSITE-ProRule" id="PRU00508"/>
    </source>
</evidence>
<dbReference type="Pfam" id="PF02207">
    <property type="entry name" value="zf-UBR"/>
    <property type="match status" value="1"/>
</dbReference>
<dbReference type="Pfam" id="PF13229">
    <property type="entry name" value="Beta_helix"/>
    <property type="match status" value="2"/>
</dbReference>
<dbReference type="InterPro" id="IPR011050">
    <property type="entry name" value="Pectin_lyase_fold/virulence"/>
</dbReference>
<dbReference type="InterPro" id="IPR039448">
    <property type="entry name" value="Beta_helix"/>
</dbReference>
<dbReference type="InterPro" id="IPR022441">
    <property type="entry name" value="Para_beta_helix_rpt-2"/>
</dbReference>
<evidence type="ECO:0000256" key="6">
    <source>
        <dbReference type="ARBA" id="ARBA00022833"/>
    </source>
</evidence>
<evidence type="ECO:0000256" key="4">
    <source>
        <dbReference type="ARBA" id="ARBA00022771"/>
    </source>
</evidence>
<dbReference type="SUPFAM" id="SSF51126">
    <property type="entry name" value="Pectin lyase-like"/>
    <property type="match status" value="3"/>
</dbReference>
<dbReference type="GO" id="GO:0008270">
    <property type="term" value="F:zinc ion binding"/>
    <property type="evidence" value="ECO:0007669"/>
    <property type="project" value="UniProtKB-KW"/>
</dbReference>
<evidence type="ECO:0000259" key="8">
    <source>
        <dbReference type="PROSITE" id="PS51157"/>
    </source>
</evidence>
<dbReference type="WBParaSite" id="scaffold335_cov188.g818">
    <property type="protein sequence ID" value="scaffold335_cov188.g818"/>
    <property type="gene ID" value="scaffold335_cov188.g818"/>
</dbReference>
<dbReference type="PANTHER" id="PTHR22990:SF20">
    <property type="entry name" value="F-BOX ONLY PROTEIN 11"/>
    <property type="match status" value="1"/>
</dbReference>
<dbReference type="Gene3D" id="2.160.20.10">
    <property type="entry name" value="Single-stranded right-handed beta-helix, Pectin lyase-like"/>
    <property type="match status" value="3"/>
</dbReference>
<keyword evidence="4" id="KW-0863">Zinc-finger</keyword>
<dbReference type="Gene3D" id="1.20.1280.50">
    <property type="match status" value="1"/>
</dbReference>
<comment type="pathway">
    <text evidence="1">Protein modification; protein ubiquitination.</text>
</comment>
<dbReference type="NCBIfam" id="TIGR03804">
    <property type="entry name" value="para_beta_helix"/>
    <property type="match status" value="3"/>
</dbReference>
<dbReference type="Proteomes" id="UP000887561">
    <property type="component" value="Unplaced"/>
</dbReference>
<dbReference type="InterPro" id="IPR047504">
    <property type="entry name" value="FBXO11_UBR-box"/>
</dbReference>
<keyword evidence="5" id="KW-0833">Ubl conjugation pathway</keyword>
<dbReference type="InterPro" id="IPR036047">
    <property type="entry name" value="F-box-like_dom_sf"/>
</dbReference>
<name>A0A915MAK3_MELJA</name>
<dbReference type="InterPro" id="IPR051550">
    <property type="entry name" value="SCF-Subunits/Alg-Epimerases"/>
</dbReference>
<dbReference type="FunFam" id="2.160.20.10:FF:000005">
    <property type="entry name" value="F-box only protein 11"/>
    <property type="match status" value="1"/>
</dbReference>
<evidence type="ECO:0000256" key="5">
    <source>
        <dbReference type="ARBA" id="ARBA00022786"/>
    </source>
</evidence>
<organism evidence="9 10">
    <name type="scientific">Meloidogyne javanica</name>
    <name type="common">Root-knot nematode worm</name>
    <dbReference type="NCBI Taxonomy" id="6303"/>
    <lineage>
        <taxon>Eukaryota</taxon>
        <taxon>Metazoa</taxon>
        <taxon>Ecdysozoa</taxon>
        <taxon>Nematoda</taxon>
        <taxon>Chromadorea</taxon>
        <taxon>Rhabditida</taxon>
        <taxon>Tylenchina</taxon>
        <taxon>Tylenchomorpha</taxon>
        <taxon>Tylenchoidea</taxon>
        <taxon>Meloidogynidae</taxon>
        <taxon>Meloidogyninae</taxon>
        <taxon>Meloidogyne</taxon>
        <taxon>Meloidogyne incognita group</taxon>
    </lineage>
</organism>
<proteinExistence type="predicted"/>
<protein>
    <submittedName>
        <fullName evidence="10">UBR-type domain-containing protein</fullName>
    </submittedName>
</protein>
<keyword evidence="6" id="KW-0862">Zinc</keyword>
<dbReference type="InterPro" id="IPR003126">
    <property type="entry name" value="Znf_UBR"/>
</dbReference>
<dbReference type="InterPro" id="IPR006626">
    <property type="entry name" value="PbH1"/>
</dbReference>
<evidence type="ECO:0000256" key="2">
    <source>
        <dbReference type="ARBA" id="ARBA00022723"/>
    </source>
</evidence>
<keyword evidence="2" id="KW-0479">Metal-binding</keyword>
<dbReference type="SMART" id="SM00722">
    <property type="entry name" value="CASH"/>
    <property type="match status" value="3"/>
</dbReference>
<dbReference type="Pfam" id="PF12937">
    <property type="entry name" value="F-box-like"/>
    <property type="match status" value="1"/>
</dbReference>
<keyword evidence="3" id="KW-0677">Repeat</keyword>
<dbReference type="PANTHER" id="PTHR22990">
    <property type="entry name" value="F-BOX ONLY PROTEIN"/>
    <property type="match status" value="1"/>
</dbReference>
<accession>A0A915MAK3</accession>
<dbReference type="PROSITE" id="PS51157">
    <property type="entry name" value="ZF_UBR"/>
    <property type="match status" value="1"/>
</dbReference>
<dbReference type="CDD" id="cd19676">
    <property type="entry name" value="UBR-box_UBR6_FBXO11"/>
    <property type="match status" value="1"/>
</dbReference>
<dbReference type="InterPro" id="IPR001810">
    <property type="entry name" value="F-box_dom"/>
</dbReference>
<dbReference type="GO" id="GO:0042981">
    <property type="term" value="P:regulation of apoptotic process"/>
    <property type="evidence" value="ECO:0007669"/>
    <property type="project" value="TreeGrafter"/>
</dbReference>
<keyword evidence="9" id="KW-1185">Reference proteome</keyword>
<dbReference type="SMART" id="SM00710">
    <property type="entry name" value="PbH1"/>
    <property type="match status" value="18"/>
</dbReference>
<evidence type="ECO:0000256" key="1">
    <source>
        <dbReference type="ARBA" id="ARBA00004906"/>
    </source>
</evidence>
<feature type="zinc finger region" description="UBR-type" evidence="7">
    <location>
        <begin position="727"/>
        <end position="799"/>
    </location>
</feature>
<evidence type="ECO:0000313" key="10">
    <source>
        <dbReference type="WBParaSite" id="scaffold335_cov188.g818"/>
    </source>
</evidence>